<sequence length="119" mass="12846">MTRGDSGWVLSPHGYLKINTDVAFKNGINLAGFGAVIRDETGWIVAALSRSLVGNFLLKLGRYLGLQVSWVEVDACNVVSKVLNSKFSCGEAGFAINDVRALLKEVRVDKCQAISRDGS</sequence>
<reference evidence="2" key="1">
    <citation type="journal article" date="2022" name="Plant J.">
        <title>Strategies of tolerance reflected in two North American maple genomes.</title>
        <authorList>
            <person name="McEvoy S.L."/>
            <person name="Sezen U.U."/>
            <person name="Trouern-Trend A."/>
            <person name="McMahon S.M."/>
            <person name="Schaberg P.G."/>
            <person name="Yang J."/>
            <person name="Wegrzyn J.L."/>
            <person name="Swenson N.G."/>
        </authorList>
    </citation>
    <scope>NUCLEOTIDE SEQUENCE</scope>
    <source>
        <strain evidence="2">NS2018</strain>
    </source>
</reference>
<dbReference type="Pfam" id="PF13456">
    <property type="entry name" value="RVT_3"/>
    <property type="match status" value="1"/>
</dbReference>
<reference evidence="2" key="2">
    <citation type="submission" date="2023-06" db="EMBL/GenBank/DDBJ databases">
        <authorList>
            <person name="Swenson N.G."/>
            <person name="Wegrzyn J.L."/>
            <person name="Mcevoy S.L."/>
        </authorList>
    </citation>
    <scope>NUCLEOTIDE SEQUENCE</scope>
    <source>
        <strain evidence="2">NS2018</strain>
        <tissue evidence="2">Leaf</tissue>
    </source>
</reference>
<dbReference type="AlphaFoldDB" id="A0AA39RTV5"/>
<evidence type="ECO:0000313" key="2">
    <source>
        <dbReference type="EMBL" id="KAK0580981.1"/>
    </source>
</evidence>
<dbReference type="EMBL" id="JAUESC010000384">
    <property type="protein sequence ID" value="KAK0580981.1"/>
    <property type="molecule type" value="Genomic_DNA"/>
</dbReference>
<comment type="caution">
    <text evidence="2">The sequence shown here is derived from an EMBL/GenBank/DDBJ whole genome shotgun (WGS) entry which is preliminary data.</text>
</comment>
<evidence type="ECO:0000259" key="1">
    <source>
        <dbReference type="Pfam" id="PF13456"/>
    </source>
</evidence>
<feature type="domain" description="RNase H type-1" evidence="1">
    <location>
        <begin position="19"/>
        <end position="117"/>
    </location>
</feature>
<keyword evidence="3" id="KW-1185">Reference proteome</keyword>
<dbReference type="GO" id="GO:0003676">
    <property type="term" value="F:nucleic acid binding"/>
    <property type="evidence" value="ECO:0007669"/>
    <property type="project" value="InterPro"/>
</dbReference>
<organism evidence="2 3">
    <name type="scientific">Acer saccharum</name>
    <name type="common">Sugar maple</name>
    <dbReference type="NCBI Taxonomy" id="4024"/>
    <lineage>
        <taxon>Eukaryota</taxon>
        <taxon>Viridiplantae</taxon>
        <taxon>Streptophyta</taxon>
        <taxon>Embryophyta</taxon>
        <taxon>Tracheophyta</taxon>
        <taxon>Spermatophyta</taxon>
        <taxon>Magnoliopsida</taxon>
        <taxon>eudicotyledons</taxon>
        <taxon>Gunneridae</taxon>
        <taxon>Pentapetalae</taxon>
        <taxon>rosids</taxon>
        <taxon>malvids</taxon>
        <taxon>Sapindales</taxon>
        <taxon>Sapindaceae</taxon>
        <taxon>Hippocastanoideae</taxon>
        <taxon>Acereae</taxon>
        <taxon>Acer</taxon>
    </lineage>
</organism>
<name>A0AA39RTV5_ACESA</name>
<protein>
    <recommendedName>
        <fullName evidence="1">RNase H type-1 domain-containing protein</fullName>
    </recommendedName>
</protein>
<accession>A0AA39RTV5</accession>
<dbReference type="Proteomes" id="UP001168877">
    <property type="component" value="Unassembled WGS sequence"/>
</dbReference>
<evidence type="ECO:0000313" key="3">
    <source>
        <dbReference type="Proteomes" id="UP001168877"/>
    </source>
</evidence>
<proteinExistence type="predicted"/>
<dbReference type="GO" id="GO:0004523">
    <property type="term" value="F:RNA-DNA hybrid ribonuclease activity"/>
    <property type="evidence" value="ECO:0007669"/>
    <property type="project" value="InterPro"/>
</dbReference>
<gene>
    <name evidence="2" type="ORF">LWI29_008366</name>
</gene>
<dbReference type="InterPro" id="IPR002156">
    <property type="entry name" value="RNaseH_domain"/>
</dbReference>